<sequence length="547" mass="64011">MNKDVHNQLTSALTTIISETNGISLSDTVDLLLSSKLKTENLDAYGLVVEFRDLLNRFQINQVTISSLLKHPVSAALFEFFKNFPLKYNEEHIHLTGAITAEFIYPRLKKLLEGPDKDIYEQKIKEVYGDKALPIRSVEDVDRLIRLQENEGFSRYLKILYLPKLIFINREVHKEAAYSMAEELYYKFNVGRVRLKFSLSRSTASSSEQIPGIDNVTSEDVVLGLYDGFRAFQEKHPNFDFILSPSFRKEANHFDSEKFKNRQEHFMEQINELVDMIDKYPFLERHLRDVDTVGDERELYRKEHFNEMQAGFRKLQYRGFKIRSHHGETWHTLKKGIQAVDNAMNIWHIDTLEHGISLGINPNKYFHRIYQDILAKNQQGLPISEKDPLYRELTELDWGFNRHVLDKILKGTKITAEEDILFVKAKFHTAREVEHYQHDVLNRMIQKGVTLVSLPSSNNKLTGKFEDYKDHPFSWWEKKGVQLGVGTDNHVTLNTNFIYEMLILLYTDAVNLKITKLLMVTTGETRRPYISHLLWKMRKQLGKTAHR</sequence>
<gene>
    <name evidence="1" type="ORF">B9G79_16645</name>
</gene>
<dbReference type="GO" id="GO:0046103">
    <property type="term" value="P:inosine biosynthetic process"/>
    <property type="evidence" value="ECO:0007669"/>
    <property type="project" value="TreeGrafter"/>
</dbReference>
<reference evidence="1 2" key="1">
    <citation type="submission" date="2017-04" db="EMBL/GenBank/DDBJ databases">
        <title>Whole genome sequence of Bdellovibrio bacteriovorus strain SSB218315.</title>
        <authorList>
            <person name="Oyedara O."/>
            <person name="Rodriguez-Perez M.A."/>
        </authorList>
    </citation>
    <scope>NUCLEOTIDE SEQUENCE [LARGE SCALE GENOMIC DNA]</scope>
    <source>
        <strain evidence="1 2">SSB218315</strain>
    </source>
</reference>
<dbReference type="GO" id="GO:0043103">
    <property type="term" value="P:hypoxanthine salvage"/>
    <property type="evidence" value="ECO:0007669"/>
    <property type="project" value="TreeGrafter"/>
</dbReference>
<dbReference type="Proteomes" id="UP000197003">
    <property type="component" value="Chromosome"/>
</dbReference>
<dbReference type="EMBL" id="CP020946">
    <property type="protein sequence ID" value="ASD65080.1"/>
    <property type="molecule type" value="Genomic_DNA"/>
</dbReference>
<dbReference type="GO" id="GO:0006154">
    <property type="term" value="P:adenosine catabolic process"/>
    <property type="evidence" value="ECO:0007669"/>
    <property type="project" value="TreeGrafter"/>
</dbReference>
<dbReference type="InterPro" id="IPR006330">
    <property type="entry name" value="Ado/ade_deaminase"/>
</dbReference>
<protein>
    <submittedName>
        <fullName evidence="1">Uncharacterized protein</fullName>
    </submittedName>
</protein>
<dbReference type="GO" id="GO:0005829">
    <property type="term" value="C:cytosol"/>
    <property type="evidence" value="ECO:0007669"/>
    <property type="project" value="TreeGrafter"/>
</dbReference>
<dbReference type="Gene3D" id="3.20.20.140">
    <property type="entry name" value="Metal-dependent hydrolases"/>
    <property type="match status" value="1"/>
</dbReference>
<dbReference type="RefSeq" id="WP_088566489.1">
    <property type="nucleotide sequence ID" value="NZ_CP020946.1"/>
</dbReference>
<dbReference type="PANTHER" id="PTHR11409:SF43">
    <property type="entry name" value="ADENOSINE DEAMINASE"/>
    <property type="match status" value="1"/>
</dbReference>
<organism evidence="1 2">
    <name type="scientific">Bdellovibrio bacteriovorus</name>
    <dbReference type="NCBI Taxonomy" id="959"/>
    <lineage>
        <taxon>Bacteria</taxon>
        <taxon>Pseudomonadati</taxon>
        <taxon>Bdellovibrionota</taxon>
        <taxon>Bdellovibrionia</taxon>
        <taxon>Bdellovibrionales</taxon>
        <taxon>Pseudobdellovibrionaceae</taxon>
        <taxon>Bdellovibrio</taxon>
    </lineage>
</organism>
<dbReference type="OrthoDB" id="5604833at2"/>
<evidence type="ECO:0000313" key="1">
    <source>
        <dbReference type="EMBL" id="ASD65080.1"/>
    </source>
</evidence>
<evidence type="ECO:0000313" key="2">
    <source>
        <dbReference type="Proteomes" id="UP000197003"/>
    </source>
</evidence>
<dbReference type="SUPFAM" id="SSF51556">
    <property type="entry name" value="Metallo-dependent hydrolases"/>
    <property type="match status" value="1"/>
</dbReference>
<accession>A0A1Z3NC78</accession>
<dbReference type="PANTHER" id="PTHR11409">
    <property type="entry name" value="ADENOSINE DEAMINASE"/>
    <property type="match status" value="1"/>
</dbReference>
<name>A0A1Z3NC78_BDEBC</name>
<dbReference type="InterPro" id="IPR032466">
    <property type="entry name" value="Metal_Hydrolase"/>
</dbReference>
<proteinExistence type="predicted"/>
<dbReference type="GO" id="GO:0004000">
    <property type="term" value="F:adenosine deaminase activity"/>
    <property type="evidence" value="ECO:0007669"/>
    <property type="project" value="TreeGrafter"/>
</dbReference>
<dbReference type="AlphaFoldDB" id="A0A1Z3NC78"/>